<gene>
    <name evidence="5" type="primary">LOC104598595</name>
</gene>
<accession>A0A1U7ZX09</accession>
<dbReference type="PROSITE" id="PS51257">
    <property type="entry name" value="PROKAR_LIPOPROTEIN"/>
    <property type="match status" value="1"/>
</dbReference>
<dbReference type="eggNOG" id="ENOG502QXIN">
    <property type="taxonomic scope" value="Eukaryota"/>
</dbReference>
<keyword evidence="4" id="KW-1185">Reference proteome</keyword>
<organism evidence="4 5">
    <name type="scientific">Nelumbo nucifera</name>
    <name type="common">Sacred lotus</name>
    <dbReference type="NCBI Taxonomy" id="4432"/>
    <lineage>
        <taxon>Eukaryota</taxon>
        <taxon>Viridiplantae</taxon>
        <taxon>Streptophyta</taxon>
        <taxon>Embryophyta</taxon>
        <taxon>Tracheophyta</taxon>
        <taxon>Spermatophyta</taxon>
        <taxon>Magnoliopsida</taxon>
        <taxon>Proteales</taxon>
        <taxon>Nelumbonaceae</taxon>
        <taxon>Nelumbo</taxon>
    </lineage>
</organism>
<dbReference type="InterPro" id="IPR051955">
    <property type="entry name" value="PME_Inhibitor"/>
</dbReference>
<dbReference type="PANTHER" id="PTHR31080:SF117">
    <property type="entry name" value="PLANT INVERTASE_PECTIN METHYLESTERASE INHIBITOR SUPERFAMILY PROTEIN"/>
    <property type="match status" value="1"/>
</dbReference>
<feature type="signal peptide" evidence="2">
    <location>
        <begin position="1"/>
        <end position="34"/>
    </location>
</feature>
<reference evidence="5" key="1">
    <citation type="submission" date="2025-08" db="UniProtKB">
        <authorList>
            <consortium name="RefSeq"/>
        </authorList>
    </citation>
    <scope>IDENTIFICATION</scope>
</reference>
<keyword evidence="1 2" id="KW-0732">Signal</keyword>
<evidence type="ECO:0000256" key="2">
    <source>
        <dbReference type="SAM" id="SignalP"/>
    </source>
</evidence>
<sequence length="208" mass="22125">MERFNGSSSCRCVFAGLLILLVLFISCNPKPCSAARVLNPGTTNTEFIKTSCDTTMYPKLCISSLSGYASAIQTDPKLLADAALNVSLTNARSTSTMMTELSRSHGMKPREAAAMQDCVETVGDSVDELQRSMAEMGHLGGPNLAFQISNIQTWVSAALTNEDTCMDGFAGKAVDGSIKTTVRARILNLAQLTSNALSFINGLVKTSP</sequence>
<dbReference type="GO" id="GO:0046910">
    <property type="term" value="F:pectinesterase inhibitor activity"/>
    <property type="evidence" value="ECO:0007669"/>
    <property type="project" value="UniProtKB-ARBA"/>
</dbReference>
<evidence type="ECO:0000259" key="3">
    <source>
        <dbReference type="SMART" id="SM00856"/>
    </source>
</evidence>
<dbReference type="KEGG" id="nnu:104598595"/>
<evidence type="ECO:0000313" key="5">
    <source>
        <dbReference type="RefSeq" id="XP_010259038.1"/>
    </source>
</evidence>
<feature type="chain" id="PRO_5010528258" evidence="2">
    <location>
        <begin position="35"/>
        <end position="208"/>
    </location>
</feature>
<dbReference type="GO" id="GO:0009827">
    <property type="term" value="P:plant-type cell wall modification"/>
    <property type="evidence" value="ECO:0000318"/>
    <property type="project" value="GO_Central"/>
</dbReference>
<dbReference type="RefSeq" id="XP_010259038.1">
    <property type="nucleotide sequence ID" value="XM_010260736.2"/>
</dbReference>
<feature type="domain" description="Pectinesterase inhibitor" evidence="3">
    <location>
        <begin position="43"/>
        <end position="199"/>
    </location>
</feature>
<dbReference type="NCBIfam" id="TIGR01614">
    <property type="entry name" value="PME_inhib"/>
    <property type="match status" value="1"/>
</dbReference>
<dbReference type="GO" id="GO:0009505">
    <property type="term" value="C:plant-type cell wall"/>
    <property type="evidence" value="ECO:0000318"/>
    <property type="project" value="GO_Central"/>
</dbReference>
<dbReference type="GeneID" id="104598595"/>
<name>A0A1U7ZX09_NELNU</name>
<dbReference type="GO" id="GO:0004857">
    <property type="term" value="F:enzyme inhibitor activity"/>
    <property type="evidence" value="ECO:0000318"/>
    <property type="project" value="GO_Central"/>
</dbReference>
<dbReference type="OMA" id="SFVRAWC"/>
<dbReference type="InterPro" id="IPR035513">
    <property type="entry name" value="Invertase/methylesterase_inhib"/>
</dbReference>
<dbReference type="AlphaFoldDB" id="A0A1U7ZX09"/>
<dbReference type="InParanoid" id="A0A1U7ZX09"/>
<dbReference type="PANTHER" id="PTHR31080">
    <property type="entry name" value="PECTINESTERASE INHIBITOR-LIKE"/>
    <property type="match status" value="1"/>
</dbReference>
<evidence type="ECO:0000256" key="1">
    <source>
        <dbReference type="ARBA" id="ARBA00022729"/>
    </source>
</evidence>
<evidence type="ECO:0000313" key="4">
    <source>
        <dbReference type="Proteomes" id="UP000189703"/>
    </source>
</evidence>
<dbReference type="FunFam" id="1.20.140.40:FF:000005">
    <property type="entry name" value="Pectin methylesterase inhibitor 1"/>
    <property type="match status" value="1"/>
</dbReference>
<protein>
    <submittedName>
        <fullName evidence="5">21 kDa protein-like</fullName>
    </submittedName>
</protein>
<dbReference type="Proteomes" id="UP000189703">
    <property type="component" value="Unplaced"/>
</dbReference>
<dbReference type="InterPro" id="IPR006501">
    <property type="entry name" value="Pectinesterase_inhib_dom"/>
</dbReference>
<dbReference type="OrthoDB" id="1430376at2759"/>
<proteinExistence type="predicted"/>
<dbReference type="Gene3D" id="1.20.140.40">
    <property type="entry name" value="Invertase/pectin methylesterase inhibitor family protein"/>
    <property type="match status" value="1"/>
</dbReference>
<dbReference type="FunCoup" id="A0A1U7ZX09">
    <property type="interactions" value="281"/>
</dbReference>
<dbReference type="CDD" id="cd15798">
    <property type="entry name" value="PMEI-like_3"/>
    <property type="match status" value="1"/>
</dbReference>
<dbReference type="SUPFAM" id="SSF101148">
    <property type="entry name" value="Plant invertase/pectin methylesterase inhibitor"/>
    <property type="match status" value="1"/>
</dbReference>
<dbReference type="SMART" id="SM00856">
    <property type="entry name" value="PMEI"/>
    <property type="match status" value="1"/>
</dbReference>
<dbReference type="Pfam" id="PF04043">
    <property type="entry name" value="PMEI"/>
    <property type="match status" value="1"/>
</dbReference>